<organism evidence="1 2">
    <name type="scientific">Marchantia polymorpha</name>
    <name type="common">Common liverwort</name>
    <name type="synonym">Marchantia aquatica</name>
    <dbReference type="NCBI Taxonomy" id="3197"/>
    <lineage>
        <taxon>Eukaryota</taxon>
        <taxon>Viridiplantae</taxon>
        <taxon>Streptophyta</taxon>
        <taxon>Embryophyta</taxon>
        <taxon>Marchantiophyta</taxon>
        <taxon>Marchantiopsida</taxon>
        <taxon>Marchantiidae</taxon>
        <taxon>Marchantiales</taxon>
        <taxon>Marchantiaceae</taxon>
        <taxon>Marchantia</taxon>
    </lineage>
</organism>
<name>A0A2R6WEZ2_MARPO</name>
<sequence>MTHSSRAQVGLQKCAMSTVTARTPLPLRSSPSQAVSSSREREIRSHNLGLVLEDRWGRARTGARWYVYAREQQSGTLMASVTVDVGPLYSEFFSI</sequence>
<evidence type="ECO:0000313" key="1">
    <source>
        <dbReference type="EMBL" id="PTQ32412.1"/>
    </source>
</evidence>
<keyword evidence="2" id="KW-1185">Reference proteome</keyword>
<evidence type="ECO:0000313" key="2">
    <source>
        <dbReference type="Proteomes" id="UP000244005"/>
    </source>
</evidence>
<dbReference type="EMBL" id="KZ772771">
    <property type="protein sequence ID" value="PTQ32412.1"/>
    <property type="molecule type" value="Genomic_DNA"/>
</dbReference>
<reference evidence="2" key="1">
    <citation type="journal article" date="2017" name="Cell">
        <title>Insights into land plant evolution garnered from the Marchantia polymorpha genome.</title>
        <authorList>
            <person name="Bowman J.L."/>
            <person name="Kohchi T."/>
            <person name="Yamato K.T."/>
            <person name="Jenkins J."/>
            <person name="Shu S."/>
            <person name="Ishizaki K."/>
            <person name="Yamaoka S."/>
            <person name="Nishihama R."/>
            <person name="Nakamura Y."/>
            <person name="Berger F."/>
            <person name="Adam C."/>
            <person name="Aki S.S."/>
            <person name="Althoff F."/>
            <person name="Araki T."/>
            <person name="Arteaga-Vazquez M.A."/>
            <person name="Balasubrmanian S."/>
            <person name="Barry K."/>
            <person name="Bauer D."/>
            <person name="Boehm C.R."/>
            <person name="Briginshaw L."/>
            <person name="Caballero-Perez J."/>
            <person name="Catarino B."/>
            <person name="Chen F."/>
            <person name="Chiyoda S."/>
            <person name="Chovatia M."/>
            <person name="Davies K.M."/>
            <person name="Delmans M."/>
            <person name="Demura T."/>
            <person name="Dierschke T."/>
            <person name="Dolan L."/>
            <person name="Dorantes-Acosta A.E."/>
            <person name="Eklund D.M."/>
            <person name="Florent S.N."/>
            <person name="Flores-Sandoval E."/>
            <person name="Fujiyama A."/>
            <person name="Fukuzawa H."/>
            <person name="Galik B."/>
            <person name="Grimanelli D."/>
            <person name="Grimwood J."/>
            <person name="Grossniklaus U."/>
            <person name="Hamada T."/>
            <person name="Haseloff J."/>
            <person name="Hetherington A.J."/>
            <person name="Higo A."/>
            <person name="Hirakawa Y."/>
            <person name="Hundley H.N."/>
            <person name="Ikeda Y."/>
            <person name="Inoue K."/>
            <person name="Inoue S.I."/>
            <person name="Ishida S."/>
            <person name="Jia Q."/>
            <person name="Kakita M."/>
            <person name="Kanazawa T."/>
            <person name="Kawai Y."/>
            <person name="Kawashima T."/>
            <person name="Kennedy M."/>
            <person name="Kinose K."/>
            <person name="Kinoshita T."/>
            <person name="Kohara Y."/>
            <person name="Koide E."/>
            <person name="Komatsu K."/>
            <person name="Kopischke S."/>
            <person name="Kubo M."/>
            <person name="Kyozuka J."/>
            <person name="Lagercrantz U."/>
            <person name="Lin S.S."/>
            <person name="Lindquist E."/>
            <person name="Lipzen A.M."/>
            <person name="Lu C.W."/>
            <person name="De Luna E."/>
            <person name="Martienssen R.A."/>
            <person name="Minamino N."/>
            <person name="Mizutani M."/>
            <person name="Mizutani M."/>
            <person name="Mochizuki N."/>
            <person name="Monte I."/>
            <person name="Mosher R."/>
            <person name="Nagasaki H."/>
            <person name="Nakagami H."/>
            <person name="Naramoto S."/>
            <person name="Nishitani K."/>
            <person name="Ohtani M."/>
            <person name="Okamoto T."/>
            <person name="Okumura M."/>
            <person name="Phillips J."/>
            <person name="Pollak B."/>
            <person name="Reinders A."/>
            <person name="Rovekamp M."/>
            <person name="Sano R."/>
            <person name="Sawa S."/>
            <person name="Schmid M.W."/>
            <person name="Shirakawa M."/>
            <person name="Solano R."/>
            <person name="Spunde A."/>
            <person name="Suetsugu N."/>
            <person name="Sugano S."/>
            <person name="Sugiyama A."/>
            <person name="Sun R."/>
            <person name="Suzuki Y."/>
            <person name="Takenaka M."/>
            <person name="Takezawa D."/>
            <person name="Tomogane H."/>
            <person name="Tsuzuki M."/>
            <person name="Ueda T."/>
            <person name="Umeda M."/>
            <person name="Ward J.M."/>
            <person name="Watanabe Y."/>
            <person name="Yazaki K."/>
            <person name="Yokoyama R."/>
            <person name="Yoshitake Y."/>
            <person name="Yotsui I."/>
            <person name="Zachgo S."/>
            <person name="Schmutz J."/>
        </authorList>
    </citation>
    <scope>NUCLEOTIDE SEQUENCE [LARGE SCALE GENOMIC DNA]</scope>
    <source>
        <strain evidence="2">Tak-1</strain>
    </source>
</reference>
<proteinExistence type="predicted"/>
<gene>
    <name evidence="1" type="ORF">MARPO_0099s0048</name>
</gene>
<dbReference type="Proteomes" id="UP000244005">
    <property type="component" value="Unassembled WGS sequence"/>
</dbReference>
<dbReference type="Gramene" id="Mp7g01750.1">
    <property type="protein sequence ID" value="Mp7g01750.1.cds1"/>
    <property type="gene ID" value="Mp7g01750"/>
</dbReference>
<accession>A0A2R6WEZ2</accession>
<dbReference type="AlphaFoldDB" id="A0A2R6WEZ2"/>
<protein>
    <submittedName>
        <fullName evidence="1">Uncharacterized protein</fullName>
    </submittedName>
</protein>